<keyword evidence="1" id="KW-0175">Coiled coil</keyword>
<accession>A0AAD9Q2T0</accession>
<keyword evidence="4" id="KW-1185">Reference proteome</keyword>
<evidence type="ECO:0000256" key="1">
    <source>
        <dbReference type="SAM" id="Coils"/>
    </source>
</evidence>
<feature type="compositionally biased region" description="Acidic residues" evidence="2">
    <location>
        <begin position="301"/>
        <end position="317"/>
    </location>
</feature>
<evidence type="ECO:0000256" key="2">
    <source>
        <dbReference type="SAM" id="MobiDB-lite"/>
    </source>
</evidence>
<feature type="region of interest" description="Disordered" evidence="2">
    <location>
        <begin position="286"/>
        <end position="329"/>
    </location>
</feature>
<name>A0AAD9Q2T0_ACRCE</name>
<evidence type="ECO:0000313" key="3">
    <source>
        <dbReference type="EMBL" id="KAK2553588.1"/>
    </source>
</evidence>
<reference evidence="3" key="1">
    <citation type="journal article" date="2023" name="G3 (Bethesda)">
        <title>Whole genome assembly and annotation of the endangered Caribbean coral Acropora cervicornis.</title>
        <authorList>
            <person name="Selwyn J.D."/>
            <person name="Vollmer S.V."/>
        </authorList>
    </citation>
    <scope>NUCLEOTIDE SEQUENCE</scope>
    <source>
        <strain evidence="3">K2</strain>
    </source>
</reference>
<reference evidence="3" key="2">
    <citation type="journal article" date="2023" name="Science">
        <title>Genomic signatures of disease resistance in endangered staghorn corals.</title>
        <authorList>
            <person name="Vollmer S.V."/>
            <person name="Selwyn J.D."/>
            <person name="Despard B.A."/>
            <person name="Roesel C.L."/>
        </authorList>
    </citation>
    <scope>NUCLEOTIDE SEQUENCE</scope>
    <source>
        <strain evidence="3">K2</strain>
    </source>
</reference>
<proteinExistence type="predicted"/>
<dbReference type="Proteomes" id="UP001249851">
    <property type="component" value="Unassembled WGS sequence"/>
</dbReference>
<comment type="caution">
    <text evidence="3">The sequence shown here is derived from an EMBL/GenBank/DDBJ whole genome shotgun (WGS) entry which is preliminary data.</text>
</comment>
<protein>
    <submittedName>
        <fullName evidence="3">Uncharacterized protein</fullName>
    </submittedName>
</protein>
<feature type="coiled-coil region" evidence="1">
    <location>
        <begin position="217"/>
        <end position="251"/>
    </location>
</feature>
<dbReference type="PANTHER" id="PTHR31751:SF42">
    <property type="entry name" value="PROTEIN CBG10204"/>
    <property type="match status" value="1"/>
</dbReference>
<dbReference type="EMBL" id="JARQWQ010000076">
    <property type="protein sequence ID" value="KAK2553588.1"/>
    <property type="molecule type" value="Genomic_DNA"/>
</dbReference>
<organism evidence="3 4">
    <name type="scientific">Acropora cervicornis</name>
    <name type="common">Staghorn coral</name>
    <dbReference type="NCBI Taxonomy" id="6130"/>
    <lineage>
        <taxon>Eukaryota</taxon>
        <taxon>Metazoa</taxon>
        <taxon>Cnidaria</taxon>
        <taxon>Anthozoa</taxon>
        <taxon>Hexacorallia</taxon>
        <taxon>Scleractinia</taxon>
        <taxon>Astrocoeniina</taxon>
        <taxon>Acroporidae</taxon>
        <taxon>Acropora</taxon>
    </lineage>
</organism>
<dbReference type="PANTHER" id="PTHR31751">
    <property type="entry name" value="SI:CH211-108C17.2-RELATED-RELATED"/>
    <property type="match status" value="1"/>
</dbReference>
<gene>
    <name evidence="3" type="ORF">P5673_025080</name>
</gene>
<evidence type="ECO:0000313" key="4">
    <source>
        <dbReference type="Proteomes" id="UP001249851"/>
    </source>
</evidence>
<dbReference type="AlphaFoldDB" id="A0AAD9Q2T0"/>
<sequence length="696" mass="79326">MYKKEWFASGHLKRDDLKHKQESKTPVKLLNISPQKRKFDPNTQEYRLNNYSKVVATQRVPFPWKDISADLANASVKFALDSCIPGDIVSLNAKVLLKTNEQSVYSYTTKTDLKKCDIIVADSTGPILITLWEDAIAKCSAFHRDNVANCQVLQYLFVRNLLKENVNTPSEEQISPLPSSTEEIDQEVNEDNNQHGYESVPACESRSPVEHLKCLGCKSANSQIRQLQNKIIDITKKIEEQDIKIKQQEETISECSSMPVQCNVDDPGVQSDEEMDLDIEEEPQLLQMSSPEHHQFSGTDTETETETEMSEEEPLYPDDEKPKVIKTGQSGNLRTEPKFIVFLSKLLLLFYICPACKSEKPFVEISALGSMIKLFPTLYLYWKKYQQDMFAKMRAAGQAMIIAGDGRHDSLGHNAKYCAYTVFCGTIPLIIDFSLVQRNVAGSSQAMELLGFRQCIETLVPYRLVFHTLITDRHTSIAKYMRENLANIKHYFDLWHLRKRDGALIWAKFESFLSHIVNKHSNFANPICNKCAHGEAITDRKWLEEDTVVYEKVNKALKNPSLVQGIKKVAPIAQTSCLEGFHSVVNQYAPKMVAYSYQGRHVIAAVHFNHNLHQEVTLNDDGSERVKVVYPKFKNGNAEVQHVRVKPNYDYIDHIYNTFLDAKKCNTLRAAKEDLEAMTPAPMNTMIEKQPRDEAI</sequence>